<dbReference type="SUPFAM" id="SSF52777">
    <property type="entry name" value="CoA-dependent acyltransferases"/>
    <property type="match status" value="2"/>
</dbReference>
<dbReference type="Gene3D" id="3.40.50.720">
    <property type="entry name" value="NAD(P)-binding Rossmann-like Domain"/>
    <property type="match status" value="1"/>
</dbReference>
<dbReference type="SUPFAM" id="SSF47336">
    <property type="entry name" value="ACP-like"/>
    <property type="match status" value="1"/>
</dbReference>
<dbReference type="InterPro" id="IPR000873">
    <property type="entry name" value="AMP-dep_synth/lig_dom"/>
</dbReference>
<dbReference type="Gene3D" id="1.10.1200.10">
    <property type="entry name" value="ACP-like"/>
    <property type="match status" value="1"/>
</dbReference>
<dbReference type="SUPFAM" id="SSF51735">
    <property type="entry name" value="NAD(P)-binding Rossmann-fold domains"/>
    <property type="match status" value="1"/>
</dbReference>
<keyword evidence="2" id="KW-0596">Phosphopantetheine</keyword>
<dbReference type="InterPro" id="IPR001242">
    <property type="entry name" value="Condensation_dom"/>
</dbReference>
<dbReference type="GO" id="GO:0016874">
    <property type="term" value="F:ligase activity"/>
    <property type="evidence" value="ECO:0007669"/>
    <property type="project" value="UniProtKB-KW"/>
</dbReference>
<organism evidence="6 7">
    <name type="scientific">Cupriavidus basilensis OR16</name>
    <dbReference type="NCBI Taxonomy" id="1127483"/>
    <lineage>
        <taxon>Bacteria</taxon>
        <taxon>Pseudomonadati</taxon>
        <taxon>Pseudomonadota</taxon>
        <taxon>Betaproteobacteria</taxon>
        <taxon>Burkholderiales</taxon>
        <taxon>Burkholderiaceae</taxon>
        <taxon>Cupriavidus</taxon>
    </lineage>
</organism>
<dbReference type="Pfam" id="PF00668">
    <property type="entry name" value="Condensation"/>
    <property type="match status" value="1"/>
</dbReference>
<dbReference type="InterPro" id="IPR042099">
    <property type="entry name" value="ANL_N_sf"/>
</dbReference>
<dbReference type="GO" id="GO:0005737">
    <property type="term" value="C:cytoplasm"/>
    <property type="evidence" value="ECO:0007669"/>
    <property type="project" value="TreeGrafter"/>
</dbReference>
<dbReference type="InterPro" id="IPR010080">
    <property type="entry name" value="Thioester_reductase-like_dom"/>
</dbReference>
<sequence length="1463" mass="161514">MNLDKHNVADVVPATPLQQGMLYHALAAQDPAMYLEQYGFSVHGDLDIERYRTAWQQVLDHQPMLRTSFHWEGLGKAYQVVHKRLEVSFEHIELSHLAGPQHSVVQDKLRAERRAAGFSLNRAPLFTVTVVTLAKSLHKIWLTLHHLLADGWSLYLLLAEVGQLYQHPLGLPAPAVPFRRYCEWLQAQDQDSARRWWQDRLGAGGFTGKAPLVEQSRTGSSTAVDYKLNEAESARLQQGSRRQGLTESTLFNAAWSILLRRYLRQDRLVFGYTVSTRPAEIDGIERMLGLLLNVLPVTVDLNPEQEIEPWLQALQQQLIADRQHDYLPLSELQRLAGTAANQGLFQTLLVWENQPGSSVEEGSADSLRVVHDESYELNHYPLMLAGYPGSVVRLRLNFRERALSHARALDLLQQMADIMLVLAEGGPRKLGDLIADRIMQPLPTLSLDAVPTAIAPSLWQRILELATANPSAPQLDQAQPAQSFTRNDLVLRAQSLARRLAASLPADRSAPLALLLWPGIDYVSAILAALYLGRPWLALDPRRPVEGLGEQLAYIQPAALLSEPSLWPEPHRWEGPTIVDLSAAETGPVTACVPPVVMDEVDCVCMVLTSGSTGRPKCVSLPLRALRQRLGWMQSFLPASPEDSILLKTSPAFVDAICEVLGPLISGYRMVAPTPEQSHDLGQWPALLTEQAITRLVITPSVLEGLLRVLAEPVPSVHLLQVSGERFPSDLLERGKQRFPNARILNLYGSSEVMADACAFDCSAWQPAHCATVPLGKLLPGALGAILDEGRHPLPEGAIGELFLGGDCLAIGYHANPDATDAKFREMDGLPGRPRMYATGDLVALGEDGQLHYHGRADHQIKLNGMRIEPGEIESLLKSRKGVDDAALACHHNAVGQAILTAHIASQCYHKDPEALVADLQVLLSRQLPSGQMPRHWQVTTDLPRNASGKLDRRALRYLDAAVAVHSIERVAPHTDRQQRLHAVWQQVLGQDAFGIDDDFFALGGSSISMTQLCFAVRKAFHVPFPIRGAFEAPSIRQQADLIQQYQDGAQPVADRGTGRPQHHDLHIDAASADHVLPLAGEITPWPQGAVHVFLSGAQGFINAWLLARLLDDPTLTVSCLAPGSDAQSAWAGLVEHLSQFGLWSGERGSRLRIVAGDLGQPRFGLSEQDWQALAEQCQVLFHTGVAINFVAPYAQLRATNALSTATMLDLATTARAKPLHFVGSLGVVDHSRAAGDSARVREDDALLTWRGLPTGYLQARWVSDTMIRRAIERGVPCSVMRMTTVSGDTDRHQANSQDMMWQLIKLAMTVGIIPDTPRPIDLVPVDRAVEAVIALARSASTLGQAWHVSNPRIWKWAEVAALLRSKGYPVHLLSGEEWSQRFGRVAMQLGEQPEWQKVLPLLGDAWQEHKHFFELDKHKTLERLRQLDSALPPMDEQLLWQTVERFFESGFLPRTGVAAAYG</sequence>
<dbReference type="InterPro" id="IPR045851">
    <property type="entry name" value="AMP-bd_C_sf"/>
</dbReference>
<dbReference type="InterPro" id="IPR036291">
    <property type="entry name" value="NAD(P)-bd_dom_sf"/>
</dbReference>
<dbReference type="NCBIfam" id="TIGR01746">
    <property type="entry name" value="Thioester-redct"/>
    <property type="match status" value="1"/>
</dbReference>
<dbReference type="InterPro" id="IPR009081">
    <property type="entry name" value="PP-bd_ACP"/>
</dbReference>
<dbReference type="GO" id="GO:0043041">
    <property type="term" value="P:amino acid activation for nonribosomal peptide biosynthetic process"/>
    <property type="evidence" value="ECO:0007669"/>
    <property type="project" value="TreeGrafter"/>
</dbReference>
<dbReference type="EMBL" id="AHJE01000062">
    <property type="protein sequence ID" value="EHP40575.1"/>
    <property type="molecule type" value="Genomic_DNA"/>
</dbReference>
<dbReference type="InterPro" id="IPR013120">
    <property type="entry name" value="FAR_NAD-bd"/>
</dbReference>
<dbReference type="RefSeq" id="WP_006160291.1">
    <property type="nucleotide sequence ID" value="NZ_AHJE01000062.1"/>
</dbReference>
<dbReference type="PROSITE" id="PS00012">
    <property type="entry name" value="PHOSPHOPANTETHEINE"/>
    <property type="match status" value="1"/>
</dbReference>
<dbReference type="PATRIC" id="fig|1127483.3.peg.4942"/>
<dbReference type="Gene3D" id="3.30.300.30">
    <property type="match status" value="1"/>
</dbReference>
<evidence type="ECO:0000256" key="1">
    <source>
        <dbReference type="ARBA" id="ARBA00001957"/>
    </source>
</evidence>
<name>H1SA26_9BURK</name>
<keyword evidence="3" id="KW-0597">Phosphoprotein</keyword>
<dbReference type="SUPFAM" id="SSF56801">
    <property type="entry name" value="Acetyl-CoA synthetase-like"/>
    <property type="match status" value="1"/>
</dbReference>
<evidence type="ECO:0000256" key="4">
    <source>
        <dbReference type="ARBA" id="ARBA00022598"/>
    </source>
</evidence>
<protein>
    <submittedName>
        <fullName evidence="6">Amino acid adenylation protein</fullName>
    </submittedName>
</protein>
<comment type="caution">
    <text evidence="6">The sequence shown here is derived from an EMBL/GenBank/DDBJ whole genome shotgun (WGS) entry which is preliminary data.</text>
</comment>
<comment type="cofactor">
    <cofactor evidence="1">
        <name>pantetheine 4'-phosphate</name>
        <dbReference type="ChEBI" id="CHEBI:47942"/>
    </cofactor>
</comment>
<dbReference type="PANTHER" id="PTHR45527:SF1">
    <property type="entry name" value="FATTY ACID SYNTHASE"/>
    <property type="match status" value="1"/>
</dbReference>
<dbReference type="Pfam" id="PF00501">
    <property type="entry name" value="AMP-binding"/>
    <property type="match status" value="1"/>
</dbReference>
<evidence type="ECO:0000313" key="7">
    <source>
        <dbReference type="Proteomes" id="UP000005808"/>
    </source>
</evidence>
<dbReference type="Pfam" id="PF07993">
    <property type="entry name" value="NAD_binding_4"/>
    <property type="match status" value="1"/>
</dbReference>
<evidence type="ECO:0000256" key="3">
    <source>
        <dbReference type="ARBA" id="ARBA00022553"/>
    </source>
</evidence>
<dbReference type="OrthoDB" id="9154499at2"/>
<reference evidence="6 7" key="1">
    <citation type="journal article" date="2012" name="J. Bacteriol.">
        <title>De Novo Genome Project of Cupriavidus basilensis OR16.</title>
        <authorList>
            <person name="Cserhati M."/>
            <person name="Kriszt B."/>
            <person name="Szoboszlay S."/>
            <person name="Toth A."/>
            <person name="Szabo I."/>
            <person name="Tancsics A."/>
            <person name="Nagy I."/>
            <person name="Horvath B."/>
            <person name="Nagy I."/>
            <person name="Kukolya J."/>
        </authorList>
    </citation>
    <scope>NUCLEOTIDE SEQUENCE [LARGE SCALE GENOMIC DNA]</scope>
    <source>
        <strain evidence="6 7">OR16</strain>
    </source>
</reference>
<dbReference type="Gene3D" id="3.40.50.12780">
    <property type="entry name" value="N-terminal domain of ligase-like"/>
    <property type="match status" value="1"/>
</dbReference>
<dbReference type="InterPro" id="IPR006162">
    <property type="entry name" value="Ppantetheine_attach_site"/>
</dbReference>
<dbReference type="PROSITE" id="PS50075">
    <property type="entry name" value="CARRIER"/>
    <property type="match status" value="1"/>
</dbReference>
<feature type="domain" description="Carrier" evidence="5">
    <location>
        <begin position="972"/>
        <end position="1047"/>
    </location>
</feature>
<dbReference type="PROSITE" id="PS00455">
    <property type="entry name" value="AMP_BINDING"/>
    <property type="match status" value="1"/>
</dbReference>
<dbReference type="Proteomes" id="UP000005808">
    <property type="component" value="Unassembled WGS sequence"/>
</dbReference>
<dbReference type="Gene3D" id="3.30.559.10">
    <property type="entry name" value="Chloramphenicol acetyltransferase-like domain"/>
    <property type="match status" value="1"/>
</dbReference>
<dbReference type="InterPro" id="IPR023213">
    <property type="entry name" value="CAT-like_dom_sf"/>
</dbReference>
<dbReference type="InterPro" id="IPR020845">
    <property type="entry name" value="AMP-binding_CS"/>
</dbReference>
<evidence type="ECO:0000256" key="2">
    <source>
        <dbReference type="ARBA" id="ARBA00022450"/>
    </source>
</evidence>
<gene>
    <name evidence="6" type="ORF">OR16_24725</name>
</gene>
<proteinExistence type="predicted"/>
<dbReference type="InterPro" id="IPR036736">
    <property type="entry name" value="ACP-like_sf"/>
</dbReference>
<accession>H1SA26</accession>
<dbReference type="PANTHER" id="PTHR45527">
    <property type="entry name" value="NONRIBOSOMAL PEPTIDE SYNTHETASE"/>
    <property type="match status" value="1"/>
</dbReference>
<dbReference type="GO" id="GO:0044550">
    <property type="term" value="P:secondary metabolite biosynthetic process"/>
    <property type="evidence" value="ECO:0007669"/>
    <property type="project" value="TreeGrafter"/>
</dbReference>
<keyword evidence="4" id="KW-0436">Ligase</keyword>
<dbReference type="GO" id="GO:0031177">
    <property type="term" value="F:phosphopantetheine binding"/>
    <property type="evidence" value="ECO:0007669"/>
    <property type="project" value="TreeGrafter"/>
</dbReference>
<dbReference type="Gene3D" id="3.30.559.30">
    <property type="entry name" value="Nonribosomal peptide synthetase, condensation domain"/>
    <property type="match status" value="1"/>
</dbReference>
<dbReference type="Pfam" id="PF00550">
    <property type="entry name" value="PP-binding"/>
    <property type="match status" value="1"/>
</dbReference>
<evidence type="ECO:0000259" key="5">
    <source>
        <dbReference type="PROSITE" id="PS50075"/>
    </source>
</evidence>
<dbReference type="CDD" id="cd05235">
    <property type="entry name" value="SDR_e1"/>
    <property type="match status" value="1"/>
</dbReference>
<evidence type="ECO:0000313" key="6">
    <source>
        <dbReference type="EMBL" id="EHP40575.1"/>
    </source>
</evidence>